<accession>A0ABX5VNE2</accession>
<evidence type="ECO:0000313" key="1">
    <source>
        <dbReference type="EMBL" id="QDB79728.1"/>
    </source>
</evidence>
<dbReference type="EMBL" id="CP040899">
    <property type="protein sequence ID" value="QDB79728.1"/>
    <property type="molecule type" value="Genomic_DNA"/>
</dbReference>
<sequence length="68" mass="7791">MNTWYNVIPASYYRDANGNPSFYHVYEPIPVDPDWPEGSVVILDADTLEMIESVQVYRTNDEMLAGGY</sequence>
<keyword evidence="2" id="KW-1185">Reference proteome</keyword>
<protein>
    <submittedName>
        <fullName evidence="1">Uncharacterized protein</fullName>
    </submittedName>
</protein>
<gene>
    <name evidence="1" type="ORF">FE251_10340</name>
</gene>
<dbReference type="RefSeq" id="WP_139073770.1">
    <property type="nucleotide sequence ID" value="NZ_CP040899.1"/>
</dbReference>
<proteinExistence type="predicted"/>
<dbReference type="Proteomes" id="UP000313948">
    <property type="component" value="Chromosome"/>
</dbReference>
<organism evidence="1 2">
    <name type="scientific">Georgenia wutianyii</name>
    <dbReference type="NCBI Taxonomy" id="2585135"/>
    <lineage>
        <taxon>Bacteria</taxon>
        <taxon>Bacillati</taxon>
        <taxon>Actinomycetota</taxon>
        <taxon>Actinomycetes</taxon>
        <taxon>Micrococcales</taxon>
        <taxon>Bogoriellaceae</taxon>
        <taxon>Georgenia</taxon>
    </lineage>
</organism>
<name>A0ABX5VNE2_9MICO</name>
<reference evidence="1 2" key="1">
    <citation type="submission" date="2019-05" db="EMBL/GenBank/DDBJ databases">
        <title>Georgenia *** sp. nov., and Georgenia *** sp. nov., isolated from the intestinal contents of plateau pika (Ochotona curzoniae) in the Qinghai-Tibet plateau of China.</title>
        <authorList>
            <person name="Tian Z."/>
        </authorList>
    </citation>
    <scope>NUCLEOTIDE SEQUENCE [LARGE SCALE GENOMIC DNA]</scope>
    <source>
        <strain evidence="1 2">Z294</strain>
    </source>
</reference>
<evidence type="ECO:0000313" key="2">
    <source>
        <dbReference type="Proteomes" id="UP000313948"/>
    </source>
</evidence>